<sequence>MADTALKTIDPLSPDIQLSDYVNKLNPEAKQRYVIKLMYDYGQNILPDPYSLKNGWKDDPSLWPEFDYIDIWEYLIESPGSFTRESLKAYKSLEAYRFVISGHVQVVEYHNIGDNVPFCALRAKVIPSQRVSEKPHQPWVYLDKQSSAVFCAHCTCVAGLGEVCSHVAALLFKMDTAVRLGLTSKSSTSDACKWNRAFRRELQPMTATELQPLMNGSRSKPVPSVIPSGRDQLPDISTLQSLQKVCPEAVFFTTIPKLDPEETETASEGGEFQECMQSLRGLNREHGTLPVDNESLRRIWSHYKCSKEQVDMLEKETRGQSVCPLWFEHRKGRITGTKAHDVFVMKESSNTDNLVRLITGSKCYNLSGKAAVKWGNTNEEKARHEYAQQQKGNHQYLNVMTAGLLVHQQKPFIAVSVDGVVKCACCPNRLLEIKCPYKHREKKIQDIKDKDFCLNEEGELKRSHRYYTQIQLQMYVHDVQSCDLFVYTSVDSVVATVSRDDDFCQKLVSKCEDFFFKFVLPELVSRRLEKTPSSACEVSSQSIKTCDNEVALWCLCQEPEYGRMIKCENEDCPTQWFHYECVNIRRRPRGKWVCPECSDIKD</sequence>
<dbReference type="EMBL" id="JAIWYP010000005">
    <property type="protein sequence ID" value="KAH3822281.1"/>
    <property type="molecule type" value="Genomic_DNA"/>
</dbReference>
<keyword evidence="2 4" id="KW-0863">Zinc-finger</keyword>
<evidence type="ECO:0000313" key="7">
    <source>
        <dbReference type="EMBL" id="KAH3822281.1"/>
    </source>
</evidence>
<dbReference type="InterPro" id="IPR011335">
    <property type="entry name" value="Restrct_endonuc-II-like"/>
</dbReference>
<dbReference type="Gene3D" id="3.90.320.10">
    <property type="match status" value="1"/>
</dbReference>
<evidence type="ECO:0000256" key="3">
    <source>
        <dbReference type="ARBA" id="ARBA00022833"/>
    </source>
</evidence>
<dbReference type="GO" id="GO:0008270">
    <property type="term" value="F:zinc ion binding"/>
    <property type="evidence" value="ECO:0007669"/>
    <property type="project" value="UniProtKB-KW"/>
</dbReference>
<dbReference type="InterPro" id="IPR019787">
    <property type="entry name" value="Znf_PHD-finger"/>
</dbReference>
<evidence type="ECO:0000259" key="6">
    <source>
        <dbReference type="PROSITE" id="PS50966"/>
    </source>
</evidence>
<dbReference type="InterPro" id="IPR019786">
    <property type="entry name" value="Zinc_finger_PHD-type_CS"/>
</dbReference>
<dbReference type="SUPFAM" id="SSF52980">
    <property type="entry name" value="Restriction endonuclease-like"/>
    <property type="match status" value="1"/>
</dbReference>
<dbReference type="OrthoDB" id="6132274at2759"/>
<evidence type="ECO:0000256" key="1">
    <source>
        <dbReference type="ARBA" id="ARBA00022723"/>
    </source>
</evidence>
<dbReference type="SMART" id="SM00249">
    <property type="entry name" value="PHD"/>
    <property type="match status" value="1"/>
</dbReference>
<organism evidence="7 8">
    <name type="scientific">Dreissena polymorpha</name>
    <name type="common">Zebra mussel</name>
    <name type="synonym">Mytilus polymorpha</name>
    <dbReference type="NCBI Taxonomy" id="45954"/>
    <lineage>
        <taxon>Eukaryota</taxon>
        <taxon>Metazoa</taxon>
        <taxon>Spiralia</taxon>
        <taxon>Lophotrochozoa</taxon>
        <taxon>Mollusca</taxon>
        <taxon>Bivalvia</taxon>
        <taxon>Autobranchia</taxon>
        <taxon>Heteroconchia</taxon>
        <taxon>Euheterodonta</taxon>
        <taxon>Imparidentia</taxon>
        <taxon>Neoheterodontei</taxon>
        <taxon>Myida</taxon>
        <taxon>Dreissenoidea</taxon>
        <taxon>Dreissenidae</taxon>
        <taxon>Dreissena</taxon>
    </lineage>
</organism>
<protein>
    <recommendedName>
        <fullName evidence="9">SWIM-type domain-containing protein</fullName>
    </recommendedName>
</protein>
<feature type="domain" description="SWIM-type" evidence="6">
    <location>
        <begin position="138"/>
        <end position="175"/>
    </location>
</feature>
<dbReference type="PROSITE" id="PS50966">
    <property type="entry name" value="ZF_SWIM"/>
    <property type="match status" value="1"/>
</dbReference>
<evidence type="ECO:0000256" key="4">
    <source>
        <dbReference type="PROSITE-ProRule" id="PRU00325"/>
    </source>
</evidence>
<dbReference type="PROSITE" id="PS50016">
    <property type="entry name" value="ZF_PHD_2"/>
    <property type="match status" value="1"/>
</dbReference>
<dbReference type="InterPro" id="IPR019080">
    <property type="entry name" value="YqaJ_viral_recombinase"/>
</dbReference>
<dbReference type="PANTHER" id="PTHR47526:SF3">
    <property type="entry name" value="PHD-TYPE DOMAIN-CONTAINING PROTEIN"/>
    <property type="match status" value="1"/>
</dbReference>
<reference evidence="7" key="2">
    <citation type="submission" date="2020-11" db="EMBL/GenBank/DDBJ databases">
        <authorList>
            <person name="McCartney M.A."/>
            <person name="Auch B."/>
            <person name="Kono T."/>
            <person name="Mallez S."/>
            <person name="Becker A."/>
            <person name="Gohl D.M."/>
            <person name="Silverstein K.A.T."/>
            <person name="Koren S."/>
            <person name="Bechman K.B."/>
            <person name="Herman A."/>
            <person name="Abrahante J.E."/>
            <person name="Garbe J."/>
        </authorList>
    </citation>
    <scope>NUCLEOTIDE SEQUENCE</scope>
    <source>
        <strain evidence="7">Duluth1</strain>
        <tissue evidence="7">Whole animal</tissue>
    </source>
</reference>
<dbReference type="Gene3D" id="3.30.40.10">
    <property type="entry name" value="Zinc/RING finger domain, C3HC4 (zinc finger)"/>
    <property type="match status" value="1"/>
</dbReference>
<feature type="domain" description="PHD-type" evidence="5">
    <location>
        <begin position="551"/>
        <end position="600"/>
    </location>
</feature>
<dbReference type="CDD" id="cd15505">
    <property type="entry name" value="PHD_ING"/>
    <property type="match status" value="1"/>
</dbReference>
<dbReference type="InterPro" id="IPR011011">
    <property type="entry name" value="Znf_FYVE_PHD"/>
</dbReference>
<dbReference type="SUPFAM" id="SSF57903">
    <property type="entry name" value="FYVE/PHD zinc finger"/>
    <property type="match status" value="1"/>
</dbReference>
<evidence type="ECO:0000259" key="5">
    <source>
        <dbReference type="PROSITE" id="PS50016"/>
    </source>
</evidence>
<evidence type="ECO:0000256" key="2">
    <source>
        <dbReference type="ARBA" id="ARBA00022771"/>
    </source>
</evidence>
<dbReference type="InterPro" id="IPR013083">
    <property type="entry name" value="Znf_RING/FYVE/PHD"/>
</dbReference>
<dbReference type="PROSITE" id="PS01359">
    <property type="entry name" value="ZF_PHD_1"/>
    <property type="match status" value="1"/>
</dbReference>
<dbReference type="CDD" id="cd22343">
    <property type="entry name" value="PDDEXK_lambda_exonuclease-like"/>
    <property type="match status" value="1"/>
</dbReference>
<proteinExistence type="predicted"/>
<comment type="caution">
    <text evidence="7">The sequence shown here is derived from an EMBL/GenBank/DDBJ whole genome shotgun (WGS) entry which is preliminary data.</text>
</comment>
<keyword evidence="8" id="KW-1185">Reference proteome</keyword>
<keyword evidence="3" id="KW-0862">Zinc</keyword>
<accession>A0A9D4GVN5</accession>
<dbReference type="PANTHER" id="PTHR47526">
    <property type="entry name" value="ATP-DEPENDENT DNA HELICASE"/>
    <property type="match status" value="1"/>
</dbReference>
<gene>
    <name evidence="7" type="ORF">DPMN_124055</name>
</gene>
<name>A0A9D4GVN5_DREPO</name>
<dbReference type="InterPro" id="IPR011604">
    <property type="entry name" value="PDDEXK-like_dom_sf"/>
</dbReference>
<dbReference type="AlphaFoldDB" id="A0A9D4GVN5"/>
<dbReference type="Proteomes" id="UP000828390">
    <property type="component" value="Unassembled WGS sequence"/>
</dbReference>
<dbReference type="InterPro" id="IPR001965">
    <property type="entry name" value="Znf_PHD"/>
</dbReference>
<reference evidence="7" key="1">
    <citation type="journal article" date="2019" name="bioRxiv">
        <title>The Genome of the Zebra Mussel, Dreissena polymorpha: A Resource for Invasive Species Research.</title>
        <authorList>
            <person name="McCartney M.A."/>
            <person name="Auch B."/>
            <person name="Kono T."/>
            <person name="Mallez S."/>
            <person name="Zhang Y."/>
            <person name="Obille A."/>
            <person name="Becker A."/>
            <person name="Abrahante J.E."/>
            <person name="Garbe J."/>
            <person name="Badalamenti J.P."/>
            <person name="Herman A."/>
            <person name="Mangelson H."/>
            <person name="Liachko I."/>
            <person name="Sullivan S."/>
            <person name="Sone E.D."/>
            <person name="Koren S."/>
            <person name="Silverstein K.A.T."/>
            <person name="Beckman K.B."/>
            <person name="Gohl D.M."/>
        </authorList>
    </citation>
    <scope>NUCLEOTIDE SEQUENCE</scope>
    <source>
        <strain evidence="7">Duluth1</strain>
        <tissue evidence="7">Whole animal</tissue>
    </source>
</reference>
<dbReference type="InterPro" id="IPR007527">
    <property type="entry name" value="Znf_SWIM"/>
</dbReference>
<keyword evidence="1" id="KW-0479">Metal-binding</keyword>
<dbReference type="Pfam" id="PF09588">
    <property type="entry name" value="YqaJ"/>
    <property type="match status" value="1"/>
</dbReference>
<evidence type="ECO:0000313" key="8">
    <source>
        <dbReference type="Proteomes" id="UP000828390"/>
    </source>
</evidence>
<evidence type="ECO:0008006" key="9">
    <source>
        <dbReference type="Google" id="ProtNLM"/>
    </source>
</evidence>
<dbReference type="GO" id="GO:0006281">
    <property type="term" value="P:DNA repair"/>
    <property type="evidence" value="ECO:0007669"/>
    <property type="project" value="UniProtKB-ARBA"/>
</dbReference>